<feature type="domain" description="Adenosine deaminase" evidence="6">
    <location>
        <begin position="28"/>
        <end position="354"/>
    </location>
</feature>
<proteinExistence type="inferred from homology"/>
<dbReference type="GO" id="GO:0016814">
    <property type="term" value="F:hydrolase activity, acting on carbon-nitrogen (but not peptide) bonds, in cyclic amidines"/>
    <property type="evidence" value="ECO:0007669"/>
    <property type="project" value="UniProtKB-ARBA"/>
</dbReference>
<accession>A6FY15</accession>
<dbReference type="GO" id="GO:0019239">
    <property type="term" value="F:deaminase activity"/>
    <property type="evidence" value="ECO:0007669"/>
    <property type="project" value="InterPro"/>
</dbReference>
<evidence type="ECO:0000259" key="6">
    <source>
        <dbReference type="Pfam" id="PF00962"/>
    </source>
</evidence>
<dbReference type="InterPro" id="IPR006330">
    <property type="entry name" value="Ado/ade_deaminase"/>
</dbReference>
<evidence type="ECO:0000256" key="5">
    <source>
        <dbReference type="ARBA" id="ARBA00022833"/>
    </source>
</evidence>
<evidence type="ECO:0000256" key="1">
    <source>
        <dbReference type="ARBA" id="ARBA00001947"/>
    </source>
</evidence>
<dbReference type="PANTHER" id="PTHR43114:SF6">
    <property type="entry name" value="ADENINE DEAMINASE"/>
    <property type="match status" value="1"/>
</dbReference>
<dbReference type="RefSeq" id="WP_006969364.1">
    <property type="nucleotide sequence ID" value="NZ_ABCS01000003.1"/>
</dbReference>
<evidence type="ECO:0000313" key="8">
    <source>
        <dbReference type="Proteomes" id="UP000005801"/>
    </source>
</evidence>
<evidence type="ECO:0000313" key="7">
    <source>
        <dbReference type="EMBL" id="EDM81394.1"/>
    </source>
</evidence>
<dbReference type="NCBIfam" id="TIGR01430">
    <property type="entry name" value="aden_deam"/>
    <property type="match status" value="1"/>
</dbReference>
<dbReference type="GO" id="GO:0046872">
    <property type="term" value="F:metal ion binding"/>
    <property type="evidence" value="ECO:0007669"/>
    <property type="project" value="UniProtKB-KW"/>
</dbReference>
<evidence type="ECO:0000256" key="2">
    <source>
        <dbReference type="ARBA" id="ARBA00006676"/>
    </source>
</evidence>
<gene>
    <name evidence="7" type="ORF">PPSIR1_39425</name>
</gene>
<sequence length="358" mass="38602">MRDADLDLDPDLDLDLDLDLLAYIDALPKVELHVHLEGSIVPALALRLAQRRKIQLPGLGPEGAGSVEDLRRAYRFRSFRDFIAIYVGLSRCLDQAEDFCEAVLGIAEGLAAQNVRRAEMTFTPMTHVHQGVDADAMLDGLAEGRRLALERHGVDFAWVFDVVRSFPDQAAPTLALALRARERDGSVIALGVGGPEGPDYPIDALAPVFAEAKAAGLRSVPHAGEQDGPASVRANLERLQADRIGHGVRAIEDPALVAELRERAIPLEVCPTSNVALGVYPSLADHPLPQLLDAGLAVTLASDDPPLFGTTLVDEYRRCAATYGWDKAQLLAIAQAGVEHSFLDADRKRALLAEQAAI</sequence>
<organism evidence="7 8">
    <name type="scientific">Plesiocystis pacifica SIR-1</name>
    <dbReference type="NCBI Taxonomy" id="391625"/>
    <lineage>
        <taxon>Bacteria</taxon>
        <taxon>Pseudomonadati</taxon>
        <taxon>Myxococcota</taxon>
        <taxon>Polyangia</taxon>
        <taxon>Nannocystales</taxon>
        <taxon>Nannocystaceae</taxon>
        <taxon>Plesiocystis</taxon>
    </lineage>
</organism>
<dbReference type="Proteomes" id="UP000005801">
    <property type="component" value="Unassembled WGS sequence"/>
</dbReference>
<dbReference type="SUPFAM" id="SSF51556">
    <property type="entry name" value="Metallo-dependent hydrolases"/>
    <property type="match status" value="1"/>
</dbReference>
<dbReference type="OrthoDB" id="105475at2"/>
<dbReference type="EMBL" id="ABCS01000003">
    <property type="protein sequence ID" value="EDM81394.1"/>
    <property type="molecule type" value="Genomic_DNA"/>
</dbReference>
<dbReference type="InterPro" id="IPR001365">
    <property type="entry name" value="A_deaminase_dom"/>
</dbReference>
<name>A6FY15_9BACT</name>
<evidence type="ECO:0000256" key="3">
    <source>
        <dbReference type="ARBA" id="ARBA00022723"/>
    </source>
</evidence>
<comment type="cofactor">
    <cofactor evidence="1">
        <name>Zn(2+)</name>
        <dbReference type="ChEBI" id="CHEBI:29105"/>
    </cofactor>
</comment>
<dbReference type="Gene3D" id="3.20.20.140">
    <property type="entry name" value="Metal-dependent hydrolases"/>
    <property type="match status" value="1"/>
</dbReference>
<dbReference type="eggNOG" id="COG1816">
    <property type="taxonomic scope" value="Bacteria"/>
</dbReference>
<dbReference type="PANTHER" id="PTHR43114">
    <property type="entry name" value="ADENINE DEAMINASE"/>
    <property type="match status" value="1"/>
</dbReference>
<keyword evidence="3" id="KW-0479">Metal-binding</keyword>
<reference evidence="7 8" key="1">
    <citation type="submission" date="2007-06" db="EMBL/GenBank/DDBJ databases">
        <authorList>
            <person name="Shimkets L."/>
            <person name="Ferriera S."/>
            <person name="Johnson J."/>
            <person name="Kravitz S."/>
            <person name="Beeson K."/>
            <person name="Sutton G."/>
            <person name="Rogers Y.-H."/>
            <person name="Friedman R."/>
            <person name="Frazier M."/>
            <person name="Venter J.C."/>
        </authorList>
    </citation>
    <scope>NUCLEOTIDE SEQUENCE [LARGE SCALE GENOMIC DNA]</scope>
    <source>
        <strain evidence="7 8">SIR-1</strain>
    </source>
</reference>
<keyword evidence="5" id="KW-0862">Zinc</keyword>
<protein>
    <submittedName>
        <fullName evidence="7">Adenosine deaminase</fullName>
    </submittedName>
</protein>
<dbReference type="AlphaFoldDB" id="A6FY15"/>
<dbReference type="STRING" id="391625.PPSIR1_39425"/>
<keyword evidence="8" id="KW-1185">Reference proteome</keyword>
<dbReference type="InterPro" id="IPR032466">
    <property type="entry name" value="Metal_Hydrolase"/>
</dbReference>
<dbReference type="Pfam" id="PF00962">
    <property type="entry name" value="A_deaminase"/>
    <property type="match status" value="1"/>
</dbReference>
<keyword evidence="4" id="KW-0378">Hydrolase</keyword>
<comment type="similarity">
    <text evidence="2">Belongs to the metallo-dependent hydrolases superfamily. Adenosine and AMP deaminases family.</text>
</comment>
<comment type="caution">
    <text evidence="7">The sequence shown here is derived from an EMBL/GenBank/DDBJ whole genome shotgun (WGS) entry which is preliminary data.</text>
</comment>
<evidence type="ECO:0000256" key="4">
    <source>
        <dbReference type="ARBA" id="ARBA00022801"/>
    </source>
</evidence>